<evidence type="ECO:0000313" key="2">
    <source>
        <dbReference type="EMBL" id="MEQ6355106.1"/>
    </source>
</evidence>
<dbReference type="Pfam" id="PF00462">
    <property type="entry name" value="Glutaredoxin"/>
    <property type="match status" value="1"/>
</dbReference>
<feature type="domain" description="Glutaredoxin" evidence="1">
    <location>
        <begin position="11"/>
        <end position="59"/>
    </location>
</feature>
<dbReference type="SUPFAM" id="SSF52833">
    <property type="entry name" value="Thioredoxin-like"/>
    <property type="match status" value="1"/>
</dbReference>
<protein>
    <submittedName>
        <fullName evidence="2">Glutaredoxin domain-containing protein</fullName>
    </submittedName>
</protein>
<dbReference type="PROSITE" id="PS51354">
    <property type="entry name" value="GLUTAREDOXIN_2"/>
    <property type="match status" value="1"/>
</dbReference>
<dbReference type="InterPro" id="IPR002109">
    <property type="entry name" value="Glutaredoxin"/>
</dbReference>
<evidence type="ECO:0000313" key="3">
    <source>
        <dbReference type="Proteomes" id="UP001478862"/>
    </source>
</evidence>
<dbReference type="InterPro" id="IPR036249">
    <property type="entry name" value="Thioredoxin-like_sf"/>
</dbReference>
<gene>
    <name evidence="2" type="ORF">ABNX05_10805</name>
</gene>
<accession>A0ABV1MRG6</accession>
<organism evidence="2 3">
    <name type="scientific">Lysinibacillus zambalensis</name>
    <dbReference type="NCBI Taxonomy" id="3160866"/>
    <lineage>
        <taxon>Bacteria</taxon>
        <taxon>Bacillati</taxon>
        <taxon>Bacillota</taxon>
        <taxon>Bacilli</taxon>
        <taxon>Bacillales</taxon>
        <taxon>Bacillaceae</taxon>
        <taxon>Lysinibacillus</taxon>
    </lineage>
</organism>
<dbReference type="EMBL" id="JBEGDG010000007">
    <property type="protein sequence ID" value="MEQ6355106.1"/>
    <property type="molecule type" value="Genomic_DNA"/>
</dbReference>
<evidence type="ECO:0000259" key="1">
    <source>
        <dbReference type="Pfam" id="PF00462"/>
    </source>
</evidence>
<name>A0ABV1MRG6_9BACI</name>
<sequence length="82" mass="9144">MKNKLTLIKRSTPMCPDCNKMQIILEGEGIPFDTIDIAKDAEAIEKYDLSSVPVILIDSDGSQIKLNGIQPIEIIKEILEED</sequence>
<comment type="caution">
    <text evidence="2">The sequence shown here is derived from an EMBL/GenBank/DDBJ whole genome shotgun (WGS) entry which is preliminary data.</text>
</comment>
<proteinExistence type="predicted"/>
<keyword evidence="3" id="KW-1185">Reference proteome</keyword>
<dbReference type="Gene3D" id="3.40.30.10">
    <property type="entry name" value="Glutaredoxin"/>
    <property type="match status" value="1"/>
</dbReference>
<reference evidence="2 3" key="1">
    <citation type="submission" date="2024-06" db="EMBL/GenBank/DDBJ databases">
        <title>Lysinibacillus zambalefons sp. nov., a Novel Firmicute Isolated from the Poon Bato Zambales Hyperalkaline Spring.</title>
        <authorList>
            <person name="Aja J.A."/>
            <person name="Lazaro J.E.H."/>
            <person name="Llorin L.D."/>
            <person name="Lim K.R."/>
            <person name="Teodosio J."/>
            <person name="Dalisay D.S."/>
        </authorList>
    </citation>
    <scope>NUCLEOTIDE SEQUENCE [LARGE SCALE GENOMIC DNA]</scope>
    <source>
        <strain evidence="2 3">M3</strain>
    </source>
</reference>
<dbReference type="RefSeq" id="WP_349659736.1">
    <property type="nucleotide sequence ID" value="NZ_JBEGDG010000007.1"/>
</dbReference>
<dbReference type="Proteomes" id="UP001478862">
    <property type="component" value="Unassembled WGS sequence"/>
</dbReference>